<keyword evidence="14" id="KW-0067">ATP-binding</keyword>
<dbReference type="Pfam" id="PF03924">
    <property type="entry name" value="CHASE"/>
    <property type="match status" value="1"/>
</dbReference>
<dbReference type="PROSITE" id="PS50109">
    <property type="entry name" value="HIS_KIN"/>
    <property type="match status" value="1"/>
</dbReference>
<keyword evidence="9" id="KW-0902">Two-component regulatory system</keyword>
<keyword evidence="14" id="KW-0547">Nucleotide-binding</keyword>
<dbReference type="CDD" id="cd00082">
    <property type="entry name" value="HisKA"/>
    <property type="match status" value="1"/>
</dbReference>
<dbReference type="CDD" id="cd00075">
    <property type="entry name" value="HATPase"/>
    <property type="match status" value="1"/>
</dbReference>
<dbReference type="Pfam" id="PF02518">
    <property type="entry name" value="HATPase_c"/>
    <property type="match status" value="1"/>
</dbReference>
<evidence type="ECO:0000256" key="8">
    <source>
        <dbReference type="ARBA" id="ARBA00022989"/>
    </source>
</evidence>
<dbReference type="GO" id="GO:0005524">
    <property type="term" value="F:ATP binding"/>
    <property type="evidence" value="ECO:0007669"/>
    <property type="project" value="UniProtKB-KW"/>
</dbReference>
<keyword evidence="8 11" id="KW-1133">Transmembrane helix</keyword>
<proteinExistence type="predicted"/>
<dbReference type="RefSeq" id="WP_379955935.1">
    <property type="nucleotide sequence ID" value="NZ_JAUYVI010000004.1"/>
</dbReference>
<dbReference type="SMART" id="SM01079">
    <property type="entry name" value="CHASE"/>
    <property type="match status" value="1"/>
</dbReference>
<evidence type="ECO:0000256" key="1">
    <source>
        <dbReference type="ARBA" id="ARBA00000085"/>
    </source>
</evidence>
<keyword evidence="15" id="KW-1185">Reference proteome</keyword>
<evidence type="ECO:0000256" key="4">
    <source>
        <dbReference type="ARBA" id="ARBA00022553"/>
    </source>
</evidence>
<dbReference type="Gene3D" id="1.10.287.130">
    <property type="match status" value="1"/>
</dbReference>
<evidence type="ECO:0000256" key="6">
    <source>
        <dbReference type="ARBA" id="ARBA00022692"/>
    </source>
</evidence>
<comment type="catalytic activity">
    <reaction evidence="1">
        <text>ATP + protein L-histidine = ADP + protein N-phospho-L-histidine.</text>
        <dbReference type="EC" id="2.7.13.3"/>
    </reaction>
</comment>
<dbReference type="InterPro" id="IPR042240">
    <property type="entry name" value="CHASE_sf"/>
</dbReference>
<dbReference type="PANTHER" id="PTHR43711:SF26">
    <property type="entry name" value="SENSOR HISTIDINE KINASE RCSC"/>
    <property type="match status" value="1"/>
</dbReference>
<dbReference type="InterPro" id="IPR050736">
    <property type="entry name" value="Sensor_HK_Regulatory"/>
</dbReference>
<reference evidence="15" key="1">
    <citation type="submission" date="2023-08" db="EMBL/GenBank/DDBJ databases">
        <title>Rhodospirillaceae gen. nov., a novel taxon isolated from the Yangtze River Yuezi River estuary sludge.</title>
        <authorList>
            <person name="Ruan L."/>
        </authorList>
    </citation>
    <scope>NUCLEOTIDE SEQUENCE [LARGE SCALE GENOMIC DNA]</scope>
    <source>
        <strain evidence="15">R-7</strain>
    </source>
</reference>
<dbReference type="Gene3D" id="3.30.450.350">
    <property type="entry name" value="CHASE domain"/>
    <property type="match status" value="1"/>
</dbReference>
<evidence type="ECO:0000256" key="5">
    <source>
        <dbReference type="ARBA" id="ARBA00022679"/>
    </source>
</evidence>
<evidence type="ECO:0000256" key="11">
    <source>
        <dbReference type="SAM" id="Phobius"/>
    </source>
</evidence>
<evidence type="ECO:0000256" key="9">
    <source>
        <dbReference type="ARBA" id="ARBA00023012"/>
    </source>
</evidence>
<keyword evidence="7" id="KW-0418">Kinase</keyword>
<evidence type="ECO:0000256" key="3">
    <source>
        <dbReference type="ARBA" id="ARBA00012438"/>
    </source>
</evidence>
<dbReference type="InterPro" id="IPR036097">
    <property type="entry name" value="HisK_dim/P_sf"/>
</dbReference>
<evidence type="ECO:0000256" key="10">
    <source>
        <dbReference type="ARBA" id="ARBA00023136"/>
    </source>
</evidence>
<accession>A0ABU0YL41</accession>
<name>A0ABU0YL41_9PROT</name>
<protein>
    <recommendedName>
        <fullName evidence="3">histidine kinase</fullName>
        <ecNumber evidence="3">2.7.13.3</ecNumber>
    </recommendedName>
</protein>
<comment type="caution">
    <text evidence="14">The sequence shown here is derived from an EMBL/GenBank/DDBJ whole genome shotgun (WGS) entry which is preliminary data.</text>
</comment>
<feature type="domain" description="Histidine kinase" evidence="12">
    <location>
        <begin position="343"/>
        <end position="562"/>
    </location>
</feature>
<evidence type="ECO:0000313" key="14">
    <source>
        <dbReference type="EMBL" id="MDQ7248454.1"/>
    </source>
</evidence>
<dbReference type="InterPro" id="IPR003594">
    <property type="entry name" value="HATPase_dom"/>
</dbReference>
<keyword evidence="4" id="KW-0597">Phosphoprotein</keyword>
<dbReference type="InterPro" id="IPR004358">
    <property type="entry name" value="Sig_transdc_His_kin-like_C"/>
</dbReference>
<evidence type="ECO:0000256" key="7">
    <source>
        <dbReference type="ARBA" id="ARBA00022777"/>
    </source>
</evidence>
<feature type="domain" description="CHASE" evidence="13">
    <location>
        <begin position="101"/>
        <end position="248"/>
    </location>
</feature>
<dbReference type="Proteomes" id="UP001230156">
    <property type="component" value="Unassembled WGS sequence"/>
</dbReference>
<dbReference type="InterPro" id="IPR005467">
    <property type="entry name" value="His_kinase_dom"/>
</dbReference>
<dbReference type="Gene3D" id="3.30.565.10">
    <property type="entry name" value="Histidine kinase-like ATPase, C-terminal domain"/>
    <property type="match status" value="1"/>
</dbReference>
<dbReference type="InterPro" id="IPR006189">
    <property type="entry name" value="CHASE_dom"/>
</dbReference>
<dbReference type="EC" id="2.7.13.3" evidence="3"/>
<dbReference type="SUPFAM" id="SSF55874">
    <property type="entry name" value="ATPase domain of HSP90 chaperone/DNA topoisomerase II/histidine kinase"/>
    <property type="match status" value="1"/>
</dbReference>
<keyword evidence="6 11" id="KW-0812">Transmembrane</keyword>
<sequence length="580" mass="63682">MAQHRFWRPAILLLGLAISAAVAGVVHDMLGEESAAQREIARQSLAAGLQSHIERELDFTQYFRGLYDSSDFVSVVEFRRFAQLDPDIRKKHWWVNVAWAPLESAAAATARFPLTYIEPMPSGERLGMDAAADPQDRALMMRAAALGQTVITPPRPMTLAGHRSMSIKAFMPIFRDPSVQTVTALRGFLVATISLEGFFNQFLADAFVDTTLSVRIYDGNALVFASGTAYQTVAPTTLAVADRTWRLEVDGQAQPIESGLWLPGLIFGIGLALTVLLYLRLLRADTEYRRIADEVSHATAGLADANHRLAERSAALQRIADDLRRTSQEAEFANAAKTVFLANMSHELRTPLNAVIGFSEMIASRALGENSPRYYEYANDIRSSGRYLLSIIEDLLDMSRIELGQMQLKEEPVALADIAGDVVKFLTLRARDKRIALRLQGFEGLPRVMVDPKAMRQALINLLTNAVKFSPKESEVLIRGALELGGIALSVIDRGLGIKPEDLPRIFEPFWQNEAYRRQSKEGIGLGLAITQRLVQAHGGTIEAQSREGEGTAVTIHLPASRIIRGTPKLSVVGGNGGGL</sequence>
<dbReference type="PRINTS" id="PR00344">
    <property type="entry name" value="BCTRLSENSOR"/>
</dbReference>
<dbReference type="SMART" id="SM00388">
    <property type="entry name" value="HisKA"/>
    <property type="match status" value="1"/>
</dbReference>
<gene>
    <name evidence="14" type="ORF">Q8A70_12290</name>
</gene>
<comment type="subcellular location">
    <subcellularLocation>
        <location evidence="2">Membrane</location>
    </subcellularLocation>
</comment>
<evidence type="ECO:0000259" key="13">
    <source>
        <dbReference type="PROSITE" id="PS50839"/>
    </source>
</evidence>
<evidence type="ECO:0000259" key="12">
    <source>
        <dbReference type="PROSITE" id="PS50109"/>
    </source>
</evidence>
<feature type="transmembrane region" description="Helical" evidence="11">
    <location>
        <begin position="260"/>
        <end position="281"/>
    </location>
</feature>
<keyword evidence="10 11" id="KW-0472">Membrane</keyword>
<dbReference type="SMART" id="SM00387">
    <property type="entry name" value="HATPase_c"/>
    <property type="match status" value="1"/>
</dbReference>
<dbReference type="PANTHER" id="PTHR43711">
    <property type="entry name" value="TWO-COMPONENT HISTIDINE KINASE"/>
    <property type="match status" value="1"/>
</dbReference>
<dbReference type="InterPro" id="IPR003661">
    <property type="entry name" value="HisK_dim/P_dom"/>
</dbReference>
<organism evidence="14 15">
    <name type="scientific">Dongia sedimenti</name>
    <dbReference type="NCBI Taxonomy" id="3064282"/>
    <lineage>
        <taxon>Bacteria</taxon>
        <taxon>Pseudomonadati</taxon>
        <taxon>Pseudomonadota</taxon>
        <taxon>Alphaproteobacteria</taxon>
        <taxon>Rhodospirillales</taxon>
        <taxon>Dongiaceae</taxon>
        <taxon>Dongia</taxon>
    </lineage>
</organism>
<dbReference type="PROSITE" id="PS50839">
    <property type="entry name" value="CHASE"/>
    <property type="match status" value="1"/>
</dbReference>
<dbReference type="EMBL" id="JAUYVI010000004">
    <property type="protein sequence ID" value="MDQ7248454.1"/>
    <property type="molecule type" value="Genomic_DNA"/>
</dbReference>
<dbReference type="SUPFAM" id="SSF47384">
    <property type="entry name" value="Homodimeric domain of signal transducing histidine kinase"/>
    <property type="match status" value="1"/>
</dbReference>
<dbReference type="InterPro" id="IPR036890">
    <property type="entry name" value="HATPase_C_sf"/>
</dbReference>
<keyword evidence="5" id="KW-0808">Transferase</keyword>
<dbReference type="Pfam" id="PF00512">
    <property type="entry name" value="HisKA"/>
    <property type="match status" value="1"/>
</dbReference>
<evidence type="ECO:0000256" key="2">
    <source>
        <dbReference type="ARBA" id="ARBA00004370"/>
    </source>
</evidence>
<evidence type="ECO:0000313" key="15">
    <source>
        <dbReference type="Proteomes" id="UP001230156"/>
    </source>
</evidence>